<dbReference type="PANTHER" id="PTHR48419">
    <property type="entry name" value="SULFOTRANSFERASE DOMAIN-CONTAINING PROTEIN"/>
    <property type="match status" value="1"/>
</dbReference>
<dbReference type="KEGG" id="pwn:QNH46_05900"/>
<dbReference type="EMBL" id="CP126084">
    <property type="protein sequence ID" value="WHX50196.1"/>
    <property type="molecule type" value="Genomic_DNA"/>
</dbReference>
<dbReference type="Gene3D" id="3.40.50.300">
    <property type="entry name" value="P-loop containing nucleotide triphosphate hydrolases"/>
    <property type="match status" value="1"/>
</dbReference>
<dbReference type="Pfam" id="PF19798">
    <property type="entry name" value="Sulfotransfer_5"/>
    <property type="match status" value="1"/>
</dbReference>
<dbReference type="InterPro" id="IPR027417">
    <property type="entry name" value="P-loop_NTPase"/>
</dbReference>
<dbReference type="SUPFAM" id="SSF52540">
    <property type="entry name" value="P-loop containing nucleoside triphosphate hydrolases"/>
    <property type="match status" value="1"/>
</dbReference>
<dbReference type="InterPro" id="IPR053226">
    <property type="entry name" value="Pyrrolopyrazine_biosynth_F"/>
</dbReference>
<evidence type="ECO:0000313" key="2">
    <source>
        <dbReference type="Proteomes" id="UP001177943"/>
    </source>
</evidence>
<dbReference type="RefSeq" id="WP_283927281.1">
    <property type="nucleotide sequence ID" value="NZ_CP126084.1"/>
</dbReference>
<dbReference type="PANTHER" id="PTHR48419:SF1">
    <property type="entry name" value="SULFOTRANSFERASE DOMAIN-CONTAINING PROTEIN"/>
    <property type="match status" value="1"/>
</dbReference>
<sequence>MIIALWAVPRSVSTAFERVFIERGDFKIFHEPFSVSFYYSSERGHSRYSEVQPRDEYNYEFILNAVQKESKEKSVFFKDMAYHFYPKMNKQNLSCFKNTFIIRNPAQSLPSLYKLLPDFDLEETGYREQYELFKLVTQGCGQPPIVIDANDLCENPDALIEAYCNRLEIPHIPSSTNWTPREIPEWKTWERWHLDAKESTGIKKIEADKEQTIDAHLKGFYEKCFPYYRELHKYRLKPSSKAVFKGELEESK</sequence>
<organism evidence="1 2">
    <name type="scientific">Paenibacillus woosongensis</name>
    <dbReference type="NCBI Taxonomy" id="307580"/>
    <lineage>
        <taxon>Bacteria</taxon>
        <taxon>Bacillati</taxon>
        <taxon>Bacillota</taxon>
        <taxon>Bacilli</taxon>
        <taxon>Bacillales</taxon>
        <taxon>Paenibacillaceae</taxon>
        <taxon>Paenibacillus</taxon>
    </lineage>
</organism>
<gene>
    <name evidence="1" type="ORF">QNH46_05900</name>
</gene>
<protein>
    <recommendedName>
        <fullName evidence="3">Sulfotransferase family protein</fullName>
    </recommendedName>
</protein>
<dbReference type="AlphaFoldDB" id="A0AA95I6B6"/>
<proteinExistence type="predicted"/>
<name>A0AA95I6B6_9BACL</name>
<dbReference type="Proteomes" id="UP001177943">
    <property type="component" value="Chromosome"/>
</dbReference>
<evidence type="ECO:0008006" key="3">
    <source>
        <dbReference type="Google" id="ProtNLM"/>
    </source>
</evidence>
<reference evidence="1" key="1">
    <citation type="submission" date="2023-05" db="EMBL/GenBank/DDBJ databases">
        <title>Comparative genomics of Bacillaceae isolates and their secondary metabolite potential.</title>
        <authorList>
            <person name="Song L."/>
            <person name="Nielsen L.J."/>
            <person name="Mohite O."/>
            <person name="Xu X."/>
            <person name="Weber T."/>
            <person name="Kovacs A.T."/>
        </authorList>
    </citation>
    <scope>NUCLEOTIDE SEQUENCE</scope>
    <source>
        <strain evidence="1">B2_4</strain>
    </source>
</reference>
<accession>A0AA95I6B6</accession>
<evidence type="ECO:0000313" key="1">
    <source>
        <dbReference type="EMBL" id="WHX50196.1"/>
    </source>
</evidence>